<dbReference type="OrthoDB" id="184880at2759"/>
<dbReference type="EMBL" id="JAACJN010000004">
    <property type="protein sequence ID" value="KAF5392765.1"/>
    <property type="molecule type" value="Genomic_DNA"/>
</dbReference>
<gene>
    <name evidence="1" type="ORF">D9757_001059</name>
</gene>
<dbReference type="Gene3D" id="3.40.50.150">
    <property type="entry name" value="Vaccinia Virus protein VP39"/>
    <property type="match status" value="1"/>
</dbReference>
<proteinExistence type="predicted"/>
<comment type="caution">
    <text evidence="1">The sequence shown here is derived from an EMBL/GenBank/DDBJ whole genome shotgun (WGS) entry which is preliminary data.</text>
</comment>
<dbReference type="PANTHER" id="PTHR43591">
    <property type="entry name" value="METHYLTRANSFERASE"/>
    <property type="match status" value="1"/>
</dbReference>
<keyword evidence="2" id="KW-1185">Reference proteome</keyword>
<evidence type="ECO:0008006" key="3">
    <source>
        <dbReference type="Google" id="ProtNLM"/>
    </source>
</evidence>
<accession>A0A8H5MFP9</accession>
<evidence type="ECO:0000313" key="1">
    <source>
        <dbReference type="EMBL" id="KAF5392765.1"/>
    </source>
</evidence>
<protein>
    <recommendedName>
        <fullName evidence="3">S-adenosyl-L-methionine-dependent methyltransferase</fullName>
    </recommendedName>
</protein>
<dbReference type="Pfam" id="PF13489">
    <property type="entry name" value="Methyltransf_23"/>
    <property type="match status" value="1"/>
</dbReference>
<organism evidence="1 2">
    <name type="scientific">Collybiopsis confluens</name>
    <dbReference type="NCBI Taxonomy" id="2823264"/>
    <lineage>
        <taxon>Eukaryota</taxon>
        <taxon>Fungi</taxon>
        <taxon>Dikarya</taxon>
        <taxon>Basidiomycota</taxon>
        <taxon>Agaricomycotina</taxon>
        <taxon>Agaricomycetes</taxon>
        <taxon>Agaricomycetidae</taxon>
        <taxon>Agaricales</taxon>
        <taxon>Marasmiineae</taxon>
        <taxon>Omphalotaceae</taxon>
        <taxon>Collybiopsis</taxon>
    </lineage>
</organism>
<reference evidence="1 2" key="1">
    <citation type="journal article" date="2020" name="ISME J.">
        <title>Uncovering the hidden diversity of litter-decomposition mechanisms in mushroom-forming fungi.</title>
        <authorList>
            <person name="Floudas D."/>
            <person name="Bentzer J."/>
            <person name="Ahren D."/>
            <person name="Johansson T."/>
            <person name="Persson P."/>
            <person name="Tunlid A."/>
        </authorList>
    </citation>
    <scope>NUCLEOTIDE SEQUENCE [LARGE SCALE GENOMIC DNA]</scope>
    <source>
        <strain evidence="1 2">CBS 406.79</strain>
    </source>
</reference>
<dbReference type="Proteomes" id="UP000518752">
    <property type="component" value="Unassembled WGS sequence"/>
</dbReference>
<name>A0A8H5MFP9_9AGAR</name>
<dbReference type="AlphaFoldDB" id="A0A8H5MFP9"/>
<dbReference type="InterPro" id="IPR029063">
    <property type="entry name" value="SAM-dependent_MTases_sf"/>
</dbReference>
<sequence length="280" mass="31664">MSSQRYYASEQYLLPADMTESTRLNLQHQVIVQAFDNRLSLAPLDLASGNRVLESAAGTGIWALEFYEQNKNKGRTLQVECIDISEKQFPPEPPSDVHFSVHSVLDLPANWSARFAYVHQRLLITAMNDSLWHKAISEMFRVLAPGGWVELVEIEGKDRRFNVGPSSSKLQALVLKMYSERGIIGDLGAYLPPLLEKIGFEDVRCEARTVSVGRSGKNGYRSNEFRDIWKGMKLNVLKGGGYGIIETEEEFEEILQESMFEWNNSNKASCTFYTILGRKG</sequence>
<evidence type="ECO:0000313" key="2">
    <source>
        <dbReference type="Proteomes" id="UP000518752"/>
    </source>
</evidence>
<dbReference type="PANTHER" id="PTHR43591:SF50">
    <property type="entry name" value="METHYLTRANSFERASE DOMAIN-CONTAINING PROTEIN-RELATED"/>
    <property type="match status" value="1"/>
</dbReference>
<dbReference type="SUPFAM" id="SSF53335">
    <property type="entry name" value="S-adenosyl-L-methionine-dependent methyltransferases"/>
    <property type="match status" value="1"/>
</dbReference>